<feature type="region of interest" description="Disordered" evidence="2">
    <location>
        <begin position="1"/>
        <end position="45"/>
    </location>
</feature>
<evidence type="ECO:0000256" key="2">
    <source>
        <dbReference type="SAM" id="MobiDB-lite"/>
    </source>
</evidence>
<proteinExistence type="predicted"/>
<dbReference type="EMBL" id="CM029043">
    <property type="protein sequence ID" value="KAG2612276.1"/>
    <property type="molecule type" value="Genomic_DNA"/>
</dbReference>
<feature type="compositionally biased region" description="Low complexity" evidence="2">
    <location>
        <begin position="1"/>
        <end position="10"/>
    </location>
</feature>
<evidence type="ECO:0000313" key="4">
    <source>
        <dbReference type="Proteomes" id="UP000823388"/>
    </source>
</evidence>
<gene>
    <name evidence="3" type="ORF">PVAP13_4KG268110</name>
</gene>
<evidence type="ECO:0000313" key="3">
    <source>
        <dbReference type="EMBL" id="KAG2612276.1"/>
    </source>
</evidence>
<name>A0A8T0TTX0_PANVG</name>
<organism evidence="3 4">
    <name type="scientific">Panicum virgatum</name>
    <name type="common">Blackwell switchgrass</name>
    <dbReference type="NCBI Taxonomy" id="38727"/>
    <lineage>
        <taxon>Eukaryota</taxon>
        <taxon>Viridiplantae</taxon>
        <taxon>Streptophyta</taxon>
        <taxon>Embryophyta</taxon>
        <taxon>Tracheophyta</taxon>
        <taxon>Spermatophyta</taxon>
        <taxon>Magnoliopsida</taxon>
        <taxon>Liliopsida</taxon>
        <taxon>Poales</taxon>
        <taxon>Poaceae</taxon>
        <taxon>PACMAD clade</taxon>
        <taxon>Panicoideae</taxon>
        <taxon>Panicodae</taxon>
        <taxon>Paniceae</taxon>
        <taxon>Panicinae</taxon>
        <taxon>Panicum</taxon>
        <taxon>Panicum sect. Hiantes</taxon>
    </lineage>
</organism>
<reference evidence="3" key="1">
    <citation type="submission" date="2020-05" db="EMBL/GenBank/DDBJ databases">
        <title>WGS assembly of Panicum virgatum.</title>
        <authorList>
            <person name="Lovell J.T."/>
            <person name="Jenkins J."/>
            <person name="Shu S."/>
            <person name="Juenger T.E."/>
            <person name="Schmutz J."/>
        </authorList>
    </citation>
    <scope>NUCLEOTIDE SEQUENCE</scope>
    <source>
        <strain evidence="3">AP13</strain>
    </source>
</reference>
<sequence length="369" mass="41200">MKAGAAKPASGGKGKKKTVGGYPSVEKKNDEALEDGEIAPAPKPVLEASAEARGSAFDAEVYEKSLEGLEVDQLARISATLGYKAVITGKAAIEKLRSKEDDLLRVSSDIALKKELSRLKEENTSLEKIRKLRKEEVADLKKKTRDLWKEAAEKLQAQSVEMEKNVLDNQSILEKLHDTIEKDVNTINALSKEKKELIATAEEREAVIQKLAKNLEDQNTFITEAENVLKERFRAIHESYTRALGEFGAEPLEFPKDQGDKEMFDWMEQEFDSLPSVMTSASDYVASLCTENLLKLLESNGCSDFLPMGARSFDFPEASEFEKVKPSKNVAVVKRNFLALFWEAYGQEHAKAIARRLLAEAKEKESSQH</sequence>
<dbReference type="AlphaFoldDB" id="A0A8T0TTX0"/>
<feature type="coiled-coil region" evidence="1">
    <location>
        <begin position="116"/>
        <end position="218"/>
    </location>
</feature>
<accession>A0A8T0TTX0</accession>
<comment type="caution">
    <text evidence="3">The sequence shown here is derived from an EMBL/GenBank/DDBJ whole genome shotgun (WGS) entry which is preliminary data.</text>
</comment>
<keyword evidence="1" id="KW-0175">Coiled coil</keyword>
<dbReference type="Proteomes" id="UP000823388">
    <property type="component" value="Chromosome 4K"/>
</dbReference>
<evidence type="ECO:0000256" key="1">
    <source>
        <dbReference type="SAM" id="Coils"/>
    </source>
</evidence>
<protein>
    <submittedName>
        <fullName evidence="3">Uncharacterized protein</fullName>
    </submittedName>
</protein>
<keyword evidence="4" id="KW-1185">Reference proteome</keyword>